<dbReference type="SUPFAM" id="SSF50044">
    <property type="entry name" value="SH3-domain"/>
    <property type="match status" value="1"/>
</dbReference>
<proteinExistence type="inferred from homology"/>
<evidence type="ECO:0000256" key="14">
    <source>
        <dbReference type="PROSITE-ProRule" id="PRU00192"/>
    </source>
</evidence>
<protein>
    <recommendedName>
        <fullName evidence="12">Peroxisomal membrane protein PEX13</fullName>
    </recommendedName>
    <alternativeName>
        <fullName evidence="11">Peroxin-13</fullName>
    </alternativeName>
</protein>
<dbReference type="Gene3D" id="2.30.30.40">
    <property type="entry name" value="SH3 Domains"/>
    <property type="match status" value="1"/>
</dbReference>
<feature type="compositionally biased region" description="Low complexity" evidence="15">
    <location>
        <begin position="389"/>
        <end position="411"/>
    </location>
</feature>
<evidence type="ECO:0000256" key="15">
    <source>
        <dbReference type="SAM" id="MobiDB-lite"/>
    </source>
</evidence>
<evidence type="ECO:0000256" key="4">
    <source>
        <dbReference type="ARBA" id="ARBA00022448"/>
    </source>
</evidence>
<keyword evidence="3 14" id="KW-0728">SH3 domain</keyword>
<keyword evidence="9" id="KW-0472">Membrane</keyword>
<evidence type="ECO:0000256" key="6">
    <source>
        <dbReference type="ARBA" id="ARBA00022927"/>
    </source>
</evidence>
<evidence type="ECO:0000256" key="10">
    <source>
        <dbReference type="ARBA" id="ARBA00023140"/>
    </source>
</evidence>
<evidence type="ECO:0000256" key="12">
    <source>
        <dbReference type="ARBA" id="ARBA00034535"/>
    </source>
</evidence>
<evidence type="ECO:0000259" key="16">
    <source>
        <dbReference type="PROSITE" id="PS50002"/>
    </source>
</evidence>
<gene>
    <name evidence="17" type="primary">PEX13</name>
    <name evidence="17" type="ORF">CFIMG_005417RA</name>
</gene>
<evidence type="ECO:0000256" key="3">
    <source>
        <dbReference type="ARBA" id="ARBA00022443"/>
    </source>
</evidence>
<accession>A0A2C5X3E8</accession>
<dbReference type="Proteomes" id="UP000222788">
    <property type="component" value="Unassembled WGS sequence"/>
</dbReference>
<evidence type="ECO:0000256" key="9">
    <source>
        <dbReference type="ARBA" id="ARBA00023136"/>
    </source>
</evidence>
<keyword evidence="6" id="KW-0653">Protein transport</keyword>
<comment type="similarity">
    <text evidence="2">Belongs to the peroxin-13 family.</text>
</comment>
<dbReference type="InterPro" id="IPR001452">
    <property type="entry name" value="SH3_domain"/>
</dbReference>
<dbReference type="PANTHER" id="PTHR19332:SF1">
    <property type="entry name" value="PEROXISOMAL MEMBRANE PROTEIN PEX13"/>
    <property type="match status" value="1"/>
</dbReference>
<dbReference type="InterPro" id="IPR035463">
    <property type="entry name" value="Pex13"/>
</dbReference>
<comment type="subunit">
    <text evidence="13">Interacts (via SH3 domain) with PEX14 (via SH3-binding motif); forming the PEX13-PEX14 docking complex.</text>
</comment>
<feature type="region of interest" description="Disordered" evidence="15">
    <location>
        <begin position="1"/>
        <end position="49"/>
    </location>
</feature>
<dbReference type="OrthoDB" id="10037838at2759"/>
<dbReference type="PROSITE" id="PS50002">
    <property type="entry name" value="SH3"/>
    <property type="match status" value="1"/>
</dbReference>
<dbReference type="Pfam" id="PF07653">
    <property type="entry name" value="SH3_2"/>
    <property type="match status" value="1"/>
</dbReference>
<organism evidence="17 18">
    <name type="scientific">Ceratocystis fimbriata CBS 114723</name>
    <dbReference type="NCBI Taxonomy" id="1035309"/>
    <lineage>
        <taxon>Eukaryota</taxon>
        <taxon>Fungi</taxon>
        <taxon>Dikarya</taxon>
        <taxon>Ascomycota</taxon>
        <taxon>Pezizomycotina</taxon>
        <taxon>Sordariomycetes</taxon>
        <taxon>Hypocreomycetidae</taxon>
        <taxon>Microascales</taxon>
        <taxon>Ceratocystidaceae</taxon>
        <taxon>Ceratocystis</taxon>
    </lineage>
</organism>
<keyword evidence="8" id="KW-0811">Translocation</keyword>
<feature type="region of interest" description="Disordered" evidence="15">
    <location>
        <begin position="375"/>
        <end position="423"/>
    </location>
</feature>
<comment type="caution">
    <text evidence="17">The sequence shown here is derived from an EMBL/GenBank/DDBJ whole genome shotgun (WGS) entry which is preliminary data.</text>
</comment>
<evidence type="ECO:0000256" key="11">
    <source>
        <dbReference type="ARBA" id="ARBA00029693"/>
    </source>
</evidence>
<evidence type="ECO:0000256" key="13">
    <source>
        <dbReference type="ARBA" id="ARBA00065871"/>
    </source>
</evidence>
<sequence length="435" mass="46135">MASPPKPWERSSATVGGSTSHMASTTTATNSSTTELPQLPARPPSLTDTINQNAATYSRIGGVGAATPYSPYGTGYQSPYTSPYNRMGGMGSYGTGMYGGYGGTYGSGMYGAGGMYGNGMGGMMNPADPNSLANRFSQSTQATFQMLEGIVGAFGGFAQMLESTYMATHSSFFAMISVAEQFGNLRDTLGSLLGVFAIVRWVKTMFAKLTGRPLPADASSLTPAAFARFEGRNSPAGGSGPTRASRKPLMFFVLAAFGLPYLMNKLIKAVAERDERKRLAMGQGALVHSSQQSDQQQVVDASQLEFCRVMFDFVAKSSGDGALSGIDLEVHKGDIIAVLSKTDPFGNPSEWWRCRARDGRLGYLPSTYLQTVRKPGQAPVKAIAPSPPSDSSRTNSMSSSIASRMSSSLKSDISKATTVDTDVKSDESYRILKGL</sequence>
<dbReference type="GO" id="GO:0016560">
    <property type="term" value="P:protein import into peroxisome matrix, docking"/>
    <property type="evidence" value="ECO:0007669"/>
    <property type="project" value="InterPro"/>
</dbReference>
<evidence type="ECO:0000256" key="2">
    <source>
        <dbReference type="ARBA" id="ARBA00006033"/>
    </source>
</evidence>
<dbReference type="EMBL" id="APWK03000063">
    <property type="protein sequence ID" value="PHH52563.1"/>
    <property type="molecule type" value="Genomic_DNA"/>
</dbReference>
<feature type="compositionally biased region" description="Low complexity" evidence="15">
    <location>
        <begin position="18"/>
        <end position="34"/>
    </location>
</feature>
<reference evidence="17 18" key="2">
    <citation type="journal article" date="2013" name="IMA Fungus">
        <title>IMA Genome-F 1: Ceratocystis fimbriata: Draft nuclear genome sequence for the plant pathogen, Ceratocystis fimbriata.</title>
        <authorList>
            <person name="Wilken P.M."/>
            <person name="Steenkamp E.T."/>
            <person name="Wingfield M.J."/>
            <person name="de Beer Z.W."/>
            <person name="Wingfield B.D."/>
        </authorList>
    </citation>
    <scope>NUCLEOTIDE SEQUENCE [LARGE SCALE GENOMIC DNA]</scope>
    <source>
        <strain evidence="17 18">CBS 114723</strain>
    </source>
</reference>
<name>A0A2C5X3E8_9PEZI</name>
<evidence type="ECO:0000313" key="17">
    <source>
        <dbReference type="EMBL" id="PHH52563.1"/>
    </source>
</evidence>
<dbReference type="PANTHER" id="PTHR19332">
    <property type="entry name" value="PEROXISOMAL MEMBRANE PROTEIN PEX13"/>
    <property type="match status" value="1"/>
</dbReference>
<dbReference type="FunFam" id="2.30.30.40:FF:000128">
    <property type="entry name" value="Peroxisomal membrane protein (Pex13)"/>
    <property type="match status" value="1"/>
</dbReference>
<keyword evidence="5" id="KW-0812">Transmembrane</keyword>
<evidence type="ECO:0000256" key="5">
    <source>
        <dbReference type="ARBA" id="ARBA00022692"/>
    </source>
</evidence>
<reference evidence="17 18" key="1">
    <citation type="journal article" date="2013" name="Fungal Biol.">
        <title>Analysis of microsatellite markers in the genome of the plant pathogen Ceratocystis fimbriata.</title>
        <authorList>
            <person name="Simpson M.C."/>
            <person name="Wilken P.M."/>
            <person name="Coetzee M.P."/>
            <person name="Wingfield M.J."/>
            <person name="Wingfield B.D."/>
        </authorList>
    </citation>
    <scope>NUCLEOTIDE SEQUENCE [LARGE SCALE GENOMIC DNA]</scope>
    <source>
        <strain evidence="17 18">CBS 114723</strain>
    </source>
</reference>
<dbReference type="GO" id="GO:0005778">
    <property type="term" value="C:peroxisomal membrane"/>
    <property type="evidence" value="ECO:0007669"/>
    <property type="project" value="UniProtKB-SubCell"/>
</dbReference>
<dbReference type="STRING" id="1035309.A0A2C5X3E8"/>
<dbReference type="Pfam" id="PF04088">
    <property type="entry name" value="Peroxin-13_N"/>
    <property type="match status" value="1"/>
</dbReference>
<evidence type="ECO:0000313" key="18">
    <source>
        <dbReference type="Proteomes" id="UP000222788"/>
    </source>
</evidence>
<keyword evidence="10" id="KW-0576">Peroxisome</keyword>
<dbReference type="SMART" id="SM00326">
    <property type="entry name" value="SH3"/>
    <property type="match status" value="1"/>
</dbReference>
<keyword evidence="18" id="KW-1185">Reference proteome</keyword>
<dbReference type="AlphaFoldDB" id="A0A2C5X3E8"/>
<keyword evidence="7" id="KW-1133">Transmembrane helix</keyword>
<evidence type="ECO:0000256" key="8">
    <source>
        <dbReference type="ARBA" id="ARBA00023010"/>
    </source>
</evidence>
<dbReference type="InterPro" id="IPR036028">
    <property type="entry name" value="SH3-like_dom_sf"/>
</dbReference>
<dbReference type="GO" id="GO:1990429">
    <property type="term" value="C:peroxisomal importomer complex"/>
    <property type="evidence" value="ECO:0007669"/>
    <property type="project" value="TreeGrafter"/>
</dbReference>
<evidence type="ECO:0000256" key="7">
    <source>
        <dbReference type="ARBA" id="ARBA00022989"/>
    </source>
</evidence>
<keyword evidence="4" id="KW-0813">Transport</keyword>
<comment type="subcellular location">
    <subcellularLocation>
        <location evidence="1">Peroxisome membrane</location>
        <topology evidence="1">Single-pass membrane protein</topology>
    </subcellularLocation>
</comment>
<feature type="domain" description="SH3" evidence="16">
    <location>
        <begin position="302"/>
        <end position="374"/>
    </location>
</feature>
<dbReference type="InterPro" id="IPR007223">
    <property type="entry name" value="Peroxin-13_N"/>
</dbReference>
<evidence type="ECO:0000256" key="1">
    <source>
        <dbReference type="ARBA" id="ARBA00004549"/>
    </source>
</evidence>